<dbReference type="InParanoid" id="H3HDK3"/>
<dbReference type="InterPro" id="IPR035940">
    <property type="entry name" value="CAP_sf"/>
</dbReference>
<dbReference type="SUPFAM" id="SSF55797">
    <property type="entry name" value="PR-1-like"/>
    <property type="match status" value="1"/>
</dbReference>
<dbReference type="Gene3D" id="3.40.33.10">
    <property type="entry name" value="CAP"/>
    <property type="match status" value="1"/>
</dbReference>
<dbReference type="OMA" id="AKDYMEH"/>
<dbReference type="VEuPathDB" id="FungiDB:KRP22_4091"/>
<reference evidence="3" key="1">
    <citation type="journal article" date="2006" name="Science">
        <title>Phytophthora genome sequences uncover evolutionary origins and mechanisms of pathogenesis.</title>
        <authorList>
            <person name="Tyler B.M."/>
            <person name="Tripathy S."/>
            <person name="Zhang X."/>
            <person name="Dehal P."/>
            <person name="Jiang R.H."/>
            <person name="Aerts A."/>
            <person name="Arredondo F.D."/>
            <person name="Baxter L."/>
            <person name="Bensasson D."/>
            <person name="Beynon J.L."/>
            <person name="Chapman J."/>
            <person name="Damasceno C.M."/>
            <person name="Dorrance A.E."/>
            <person name="Dou D."/>
            <person name="Dickerman A.W."/>
            <person name="Dubchak I.L."/>
            <person name="Garbelotto M."/>
            <person name="Gijzen M."/>
            <person name="Gordon S.G."/>
            <person name="Govers F."/>
            <person name="Grunwald N.J."/>
            <person name="Huang W."/>
            <person name="Ivors K.L."/>
            <person name="Jones R.W."/>
            <person name="Kamoun S."/>
            <person name="Krampis K."/>
            <person name="Lamour K.H."/>
            <person name="Lee M.K."/>
            <person name="McDonald W.H."/>
            <person name="Medina M."/>
            <person name="Meijer H.J."/>
            <person name="Nordberg E.K."/>
            <person name="Maclean D.J."/>
            <person name="Ospina-Giraldo M.D."/>
            <person name="Morris P.F."/>
            <person name="Phuntumart V."/>
            <person name="Putnam N.H."/>
            <person name="Rash S."/>
            <person name="Rose J.K."/>
            <person name="Sakihama Y."/>
            <person name="Salamov A.A."/>
            <person name="Savidor A."/>
            <person name="Scheuring C.F."/>
            <person name="Smith B.M."/>
            <person name="Sobral B.W."/>
            <person name="Terry A."/>
            <person name="Torto-Alalibo T.A."/>
            <person name="Win J."/>
            <person name="Xu Z."/>
            <person name="Zhang H."/>
            <person name="Grigoriev I.V."/>
            <person name="Rokhsar D.S."/>
            <person name="Boore J.L."/>
        </authorList>
    </citation>
    <scope>NUCLEOTIDE SEQUENCE [LARGE SCALE GENOMIC DNA]</scope>
    <source>
        <strain evidence="3">Pr102</strain>
    </source>
</reference>
<reference evidence="2" key="2">
    <citation type="submission" date="2015-06" db="UniProtKB">
        <authorList>
            <consortium name="EnsemblProtists"/>
        </authorList>
    </citation>
    <scope>IDENTIFICATION</scope>
    <source>
        <strain evidence="2">Pr102</strain>
    </source>
</reference>
<accession>H3HDK3</accession>
<feature type="domain" description="SCP" evidence="1">
    <location>
        <begin position="28"/>
        <end position="145"/>
    </location>
</feature>
<protein>
    <recommendedName>
        <fullName evidence="1">SCP domain-containing protein</fullName>
    </recommendedName>
</protein>
<keyword evidence="3" id="KW-1185">Reference proteome</keyword>
<dbReference type="PANTHER" id="PTHR31157">
    <property type="entry name" value="SCP DOMAIN-CONTAINING PROTEIN"/>
    <property type="match status" value="1"/>
</dbReference>
<sequence length="170" mass="19082">MSEAANLRQVPRILQTYQKSSDYISAMLDRVNQERAAVGLSALCSNKKLLSSAQRHSDDMAAKDYMEHDGSDGSTMSERITQAGYDWSAVAENVAAGQADVDAVMDAWMNSPEHKVNILGDYTMLGTAYAYKKGNTYEHFWTQDFGSGDKEVIKWARAQLKPRFRRQPFT</sequence>
<name>H3HDK3_PHYRM</name>
<evidence type="ECO:0000259" key="1">
    <source>
        <dbReference type="Pfam" id="PF00188"/>
    </source>
</evidence>
<dbReference type="PANTHER" id="PTHR31157:SF1">
    <property type="entry name" value="SCP DOMAIN-CONTAINING PROTEIN"/>
    <property type="match status" value="1"/>
</dbReference>
<dbReference type="CDD" id="cd05379">
    <property type="entry name" value="CAP_bacterial"/>
    <property type="match status" value="1"/>
</dbReference>
<dbReference type="HOGENOM" id="CLU_048111_1_0_1"/>
<evidence type="ECO:0000313" key="2">
    <source>
        <dbReference type="EnsemblProtists" id="Phyra96220"/>
    </source>
</evidence>
<organism evidence="2 3">
    <name type="scientific">Phytophthora ramorum</name>
    <name type="common">Sudden oak death agent</name>
    <dbReference type="NCBI Taxonomy" id="164328"/>
    <lineage>
        <taxon>Eukaryota</taxon>
        <taxon>Sar</taxon>
        <taxon>Stramenopiles</taxon>
        <taxon>Oomycota</taxon>
        <taxon>Peronosporomycetes</taxon>
        <taxon>Peronosporales</taxon>
        <taxon>Peronosporaceae</taxon>
        <taxon>Phytophthora</taxon>
    </lineage>
</organism>
<dbReference type="Proteomes" id="UP000005238">
    <property type="component" value="Unassembled WGS sequence"/>
</dbReference>
<dbReference type="EnsemblProtists" id="Phyra96220">
    <property type="protein sequence ID" value="Phyra96220"/>
    <property type="gene ID" value="Phyra96220"/>
</dbReference>
<dbReference type="InterPro" id="IPR014044">
    <property type="entry name" value="CAP_dom"/>
</dbReference>
<dbReference type="VEuPathDB" id="FungiDB:KRP23_13091"/>
<dbReference type="Pfam" id="PF00188">
    <property type="entry name" value="CAP"/>
    <property type="match status" value="1"/>
</dbReference>
<proteinExistence type="predicted"/>
<dbReference type="EMBL" id="DS566064">
    <property type="status" value="NOT_ANNOTATED_CDS"/>
    <property type="molecule type" value="Genomic_DNA"/>
</dbReference>
<evidence type="ECO:0000313" key="3">
    <source>
        <dbReference type="Proteomes" id="UP000005238"/>
    </source>
</evidence>
<dbReference type="AlphaFoldDB" id="H3HDK3"/>